<dbReference type="SUPFAM" id="SSF52021">
    <property type="entry name" value="Carbamoyl phosphate synthetase, small subunit N-terminal domain"/>
    <property type="match status" value="1"/>
</dbReference>
<dbReference type="SMART" id="SM01097">
    <property type="entry name" value="CPSase_sm_chain"/>
    <property type="match status" value="1"/>
</dbReference>
<gene>
    <name evidence="2" type="ORF">SAC06_04915</name>
</gene>
<organism evidence="2">
    <name type="scientific">Scrofimicrobium appendicitidis</name>
    <dbReference type="NCBI Taxonomy" id="3079930"/>
    <lineage>
        <taxon>Bacteria</taxon>
        <taxon>Bacillati</taxon>
        <taxon>Actinomycetota</taxon>
        <taxon>Actinomycetes</taxon>
        <taxon>Actinomycetales</taxon>
        <taxon>Actinomycetaceae</taxon>
        <taxon>Scrofimicrobium</taxon>
    </lineage>
</organism>
<dbReference type="EMBL" id="CP138335">
    <property type="protein sequence ID" value="XBW08898.1"/>
    <property type="molecule type" value="Genomic_DNA"/>
</dbReference>
<dbReference type="Pfam" id="PF00988">
    <property type="entry name" value="CPSase_sm_chain"/>
    <property type="match status" value="1"/>
</dbReference>
<proteinExistence type="predicted"/>
<dbReference type="InterPro" id="IPR002474">
    <property type="entry name" value="CarbamoylP_synth_ssu_N"/>
</dbReference>
<dbReference type="Gene3D" id="3.50.30.20">
    <property type="entry name" value="Carbamoyl-phosphate synthase small subunit, N-terminal domain"/>
    <property type="match status" value="1"/>
</dbReference>
<dbReference type="AlphaFoldDB" id="A0AAU7V9V5"/>
<dbReference type="InterPro" id="IPR036480">
    <property type="entry name" value="CarbP_synth_ssu_N_sf"/>
</dbReference>
<evidence type="ECO:0000313" key="2">
    <source>
        <dbReference type="EMBL" id="XBW08898.1"/>
    </source>
</evidence>
<feature type="domain" description="Carbamoyl-phosphate synthase small subunit N-terminal" evidence="1">
    <location>
        <begin position="5"/>
        <end position="130"/>
    </location>
</feature>
<name>A0AAU7V9V5_9ACTO</name>
<reference evidence="2" key="1">
    <citation type="submission" date="2023-11" db="EMBL/GenBank/DDBJ databases">
        <title>Scrofimicrobium hongkongense sp. nov., isolated from a patient with peritonitis.</title>
        <authorList>
            <person name="Lao H.Y."/>
            <person name="Wong A.Y.P."/>
            <person name="Ng T.L."/>
            <person name="Wong R.Y.L."/>
            <person name="Yau M.C.Y."/>
            <person name="Lam J.Y.W."/>
            <person name="Siu G.K.H."/>
        </authorList>
    </citation>
    <scope>NUCLEOTIDE SEQUENCE</scope>
    <source>
        <strain evidence="2">R131</strain>
    </source>
</reference>
<accession>A0AAU7V9V5</accession>
<dbReference type="KEGG" id="sapp:SAC06_04915"/>
<sequence length="169" mass="17830">MTDLQRAILILQDGTTFRGRPWGARGRAIGPVRLDPTATGFAEALADPLNAGGLVLFTYPHVGNTGHENQELVAAGCIAREPARRPSHWQSAGPLPEAMAAAGVVGISHLDTRALTRHLVQTGPQLGAIFSGEALPLPQWQLTESDNSALPADVVASLLEVFAELEGQD</sequence>
<protein>
    <submittedName>
        <fullName evidence="2">Carbamoyl-phosphate synthase domain-containing protein</fullName>
    </submittedName>
</protein>
<dbReference type="RefSeq" id="WP_350259098.1">
    <property type="nucleotide sequence ID" value="NZ_CP138335.1"/>
</dbReference>
<evidence type="ECO:0000259" key="1">
    <source>
        <dbReference type="SMART" id="SM01097"/>
    </source>
</evidence>